<dbReference type="EMBL" id="CAMGYJ010000011">
    <property type="protein sequence ID" value="CAI0560256.1"/>
    <property type="molecule type" value="Genomic_DNA"/>
</dbReference>
<dbReference type="Proteomes" id="UP001154282">
    <property type="component" value="Unassembled WGS sequence"/>
</dbReference>
<name>A0AAV0RT72_9ROSI</name>
<comment type="caution">
    <text evidence="1">The sequence shown here is derived from an EMBL/GenBank/DDBJ whole genome shotgun (WGS) entry which is preliminary data.</text>
</comment>
<evidence type="ECO:0000313" key="1">
    <source>
        <dbReference type="EMBL" id="CAI0560256.1"/>
    </source>
</evidence>
<sequence length="187" mass="20595">MGNSLMEVLGRGEIALGSAAADLVGEEVVDERGFDLRRPAELPRRLRLTTRDSLLSSLSGLSSNWWLPLLGSIRKSLHPPIAPEPRQVWSRLLNSSSLRSTVVSTLRVAVHEVDLKVARPQQTNSSIIDSFLEDACHRSDFRQLSSFPQASVPAILDSRVNSLASRSHLGRSLVGGMEFWMFSAKCC</sequence>
<organism evidence="1 2">
    <name type="scientific">Linum tenue</name>
    <dbReference type="NCBI Taxonomy" id="586396"/>
    <lineage>
        <taxon>Eukaryota</taxon>
        <taxon>Viridiplantae</taxon>
        <taxon>Streptophyta</taxon>
        <taxon>Embryophyta</taxon>
        <taxon>Tracheophyta</taxon>
        <taxon>Spermatophyta</taxon>
        <taxon>Magnoliopsida</taxon>
        <taxon>eudicotyledons</taxon>
        <taxon>Gunneridae</taxon>
        <taxon>Pentapetalae</taxon>
        <taxon>rosids</taxon>
        <taxon>fabids</taxon>
        <taxon>Malpighiales</taxon>
        <taxon>Linaceae</taxon>
        <taxon>Linum</taxon>
    </lineage>
</organism>
<accession>A0AAV0RT72</accession>
<protein>
    <submittedName>
        <fullName evidence="1">Uncharacterized protein</fullName>
    </submittedName>
</protein>
<dbReference type="AlphaFoldDB" id="A0AAV0RT72"/>
<keyword evidence="2" id="KW-1185">Reference proteome</keyword>
<gene>
    <name evidence="1" type="ORF">LITE_LOCUS49613</name>
</gene>
<evidence type="ECO:0000313" key="2">
    <source>
        <dbReference type="Proteomes" id="UP001154282"/>
    </source>
</evidence>
<proteinExistence type="predicted"/>
<reference evidence="1" key="1">
    <citation type="submission" date="2022-08" db="EMBL/GenBank/DDBJ databases">
        <authorList>
            <person name="Gutierrez-Valencia J."/>
        </authorList>
    </citation>
    <scope>NUCLEOTIDE SEQUENCE</scope>
</reference>